<evidence type="ECO:0000313" key="2">
    <source>
        <dbReference type="EMBL" id="KAL3883168.1"/>
    </source>
</evidence>
<comment type="caution">
    <text evidence="2">The sequence shown here is derived from an EMBL/GenBank/DDBJ whole genome shotgun (WGS) entry which is preliminary data.</text>
</comment>
<name>A0ABD3XE84_SINWO</name>
<dbReference type="EMBL" id="JBJQND010000003">
    <property type="protein sequence ID" value="KAL3883168.1"/>
    <property type="molecule type" value="Genomic_DNA"/>
</dbReference>
<accession>A0ABD3XE84</accession>
<feature type="region of interest" description="Disordered" evidence="1">
    <location>
        <begin position="34"/>
        <end position="122"/>
    </location>
</feature>
<evidence type="ECO:0000256" key="1">
    <source>
        <dbReference type="SAM" id="MobiDB-lite"/>
    </source>
</evidence>
<sequence length="122" mass="13886">MSQMTYEHEQIQYKGTSFELETDDQCSFPVESAVENHSEFGGDHISEKDKRTRMRNEDLNETRASDNDYNAGQNRSGEATEKRSSRLSATVHVLPSTSEWQRDLQGVDHGDIGENAEMTKEN</sequence>
<proteinExistence type="predicted"/>
<gene>
    <name evidence="2" type="ORF">ACJMK2_029459</name>
</gene>
<feature type="compositionally biased region" description="Polar residues" evidence="1">
    <location>
        <begin position="67"/>
        <end position="77"/>
    </location>
</feature>
<organism evidence="2 3">
    <name type="scientific">Sinanodonta woodiana</name>
    <name type="common">Chinese pond mussel</name>
    <name type="synonym">Anodonta woodiana</name>
    <dbReference type="NCBI Taxonomy" id="1069815"/>
    <lineage>
        <taxon>Eukaryota</taxon>
        <taxon>Metazoa</taxon>
        <taxon>Spiralia</taxon>
        <taxon>Lophotrochozoa</taxon>
        <taxon>Mollusca</taxon>
        <taxon>Bivalvia</taxon>
        <taxon>Autobranchia</taxon>
        <taxon>Heteroconchia</taxon>
        <taxon>Palaeoheterodonta</taxon>
        <taxon>Unionida</taxon>
        <taxon>Unionoidea</taxon>
        <taxon>Unionidae</taxon>
        <taxon>Unioninae</taxon>
        <taxon>Sinanodonta</taxon>
    </lineage>
</organism>
<dbReference type="AlphaFoldDB" id="A0ABD3XE84"/>
<protein>
    <submittedName>
        <fullName evidence="2">Uncharacterized protein</fullName>
    </submittedName>
</protein>
<feature type="compositionally biased region" description="Basic and acidic residues" evidence="1">
    <location>
        <begin position="34"/>
        <end position="66"/>
    </location>
</feature>
<reference evidence="2 3" key="1">
    <citation type="submission" date="2024-11" db="EMBL/GenBank/DDBJ databases">
        <title>Chromosome-level genome assembly of the freshwater bivalve Anodonta woodiana.</title>
        <authorList>
            <person name="Chen X."/>
        </authorList>
    </citation>
    <scope>NUCLEOTIDE SEQUENCE [LARGE SCALE GENOMIC DNA]</scope>
    <source>
        <strain evidence="2">MN2024</strain>
        <tissue evidence="2">Gills</tissue>
    </source>
</reference>
<dbReference type="Proteomes" id="UP001634394">
    <property type="component" value="Unassembled WGS sequence"/>
</dbReference>
<evidence type="ECO:0000313" key="3">
    <source>
        <dbReference type="Proteomes" id="UP001634394"/>
    </source>
</evidence>
<keyword evidence="3" id="KW-1185">Reference proteome</keyword>
<feature type="compositionally biased region" description="Basic and acidic residues" evidence="1">
    <location>
        <begin position="100"/>
        <end position="122"/>
    </location>
</feature>